<dbReference type="CDD" id="cd08279">
    <property type="entry name" value="Zn_ADH_class_III"/>
    <property type="match status" value="1"/>
</dbReference>
<feature type="domain" description="Enoyl reductase (ER)" evidence="7">
    <location>
        <begin position="35"/>
        <end position="395"/>
    </location>
</feature>
<keyword evidence="5" id="KW-0520">NAD</keyword>
<organism evidence="8 9">
    <name type="scientific">Allokutzneria albata</name>
    <name type="common">Kibdelosporangium albatum</name>
    <dbReference type="NCBI Taxonomy" id="211114"/>
    <lineage>
        <taxon>Bacteria</taxon>
        <taxon>Bacillati</taxon>
        <taxon>Actinomycetota</taxon>
        <taxon>Actinomycetes</taxon>
        <taxon>Pseudonocardiales</taxon>
        <taxon>Pseudonocardiaceae</taxon>
        <taxon>Allokutzneria</taxon>
    </lineage>
</organism>
<dbReference type="Pfam" id="PF08240">
    <property type="entry name" value="ADH_N"/>
    <property type="match status" value="1"/>
</dbReference>
<evidence type="ECO:0000256" key="4">
    <source>
        <dbReference type="ARBA" id="ARBA00023002"/>
    </source>
</evidence>
<evidence type="ECO:0000313" key="9">
    <source>
        <dbReference type="Proteomes" id="UP000183376"/>
    </source>
</evidence>
<dbReference type="InterPro" id="IPR013149">
    <property type="entry name" value="ADH-like_C"/>
</dbReference>
<comment type="cofactor">
    <cofactor evidence="6">
        <name>Zn(2+)</name>
        <dbReference type="ChEBI" id="CHEBI:29105"/>
    </cofactor>
</comment>
<evidence type="ECO:0000256" key="1">
    <source>
        <dbReference type="ARBA" id="ARBA00008072"/>
    </source>
</evidence>
<comment type="similarity">
    <text evidence="1 6">Belongs to the zinc-containing alcohol dehydrogenase family.</text>
</comment>
<protein>
    <submittedName>
        <fullName evidence="8">Alcohol dehydrogenase</fullName>
    </submittedName>
</protein>
<dbReference type="PANTHER" id="PTHR43880">
    <property type="entry name" value="ALCOHOL DEHYDROGENASE"/>
    <property type="match status" value="1"/>
</dbReference>
<dbReference type="InterPro" id="IPR020843">
    <property type="entry name" value="ER"/>
</dbReference>
<evidence type="ECO:0000256" key="2">
    <source>
        <dbReference type="ARBA" id="ARBA00022723"/>
    </source>
</evidence>
<dbReference type="GO" id="GO:0051903">
    <property type="term" value="F:S-(hydroxymethyl)glutathione dehydrogenase [NAD(P)+] activity"/>
    <property type="evidence" value="ECO:0007669"/>
    <property type="project" value="TreeGrafter"/>
</dbReference>
<name>A0A1H0B255_ALLAB</name>
<dbReference type="RefSeq" id="WP_197683919.1">
    <property type="nucleotide sequence ID" value="NZ_JOEF01000001.1"/>
</dbReference>
<evidence type="ECO:0000256" key="5">
    <source>
        <dbReference type="ARBA" id="ARBA00023027"/>
    </source>
</evidence>
<gene>
    <name evidence="8" type="ORF">SAMN04489726_6430</name>
</gene>
<dbReference type="Proteomes" id="UP000183376">
    <property type="component" value="Chromosome I"/>
</dbReference>
<evidence type="ECO:0000256" key="6">
    <source>
        <dbReference type="RuleBase" id="RU361277"/>
    </source>
</evidence>
<dbReference type="SUPFAM" id="SSF50129">
    <property type="entry name" value="GroES-like"/>
    <property type="match status" value="2"/>
</dbReference>
<keyword evidence="2 6" id="KW-0479">Metal-binding</keyword>
<dbReference type="InterPro" id="IPR011032">
    <property type="entry name" value="GroES-like_sf"/>
</dbReference>
<dbReference type="InterPro" id="IPR006311">
    <property type="entry name" value="TAT_signal"/>
</dbReference>
<evidence type="ECO:0000313" key="8">
    <source>
        <dbReference type="EMBL" id="SDN39741.1"/>
    </source>
</evidence>
<keyword evidence="3 6" id="KW-0862">Zinc</keyword>
<dbReference type="SUPFAM" id="SSF51735">
    <property type="entry name" value="NAD(P)-binding Rossmann-fold domains"/>
    <property type="match status" value="1"/>
</dbReference>
<dbReference type="SMART" id="SM00829">
    <property type="entry name" value="PKS_ER"/>
    <property type="match status" value="1"/>
</dbReference>
<sequence length="396" mass="41089">MELTRRTLLALTGAMALSGPTPASPGTTRAALFRGVGKPLSVEEIQLDPPGPTEVQVRMAAVGLCHTDLHVLRGERQVAMQPMVLGHEGSGVVEAIGANVRGVAVGDHVALTWLPACGVCRWCRAGLHHRCAESGRILRGPQLDGTYRRRDAAGGDVGSFCLVGAFAERTVVDQASVVVVDRSLPLDVVALSACGVPAGVGAVTNAARVRRGETVVVIGVGGDGMNAVQGARIAGARVVIAVDLQAWKLDAAKSFGATHVIQAGAGVDLPARVRELTDGVGADHAFVCVDPAATLLDASRATAVGGTVVMTGLTPEGVAATPIPPSELLRGQKTLIGSLYGSTSQRTGIPEVLRLYRDGSLRLREMITRTYRLDEINQGYADLAAGRNLRGAVVFS</sequence>
<dbReference type="GO" id="GO:0005829">
    <property type="term" value="C:cytosol"/>
    <property type="evidence" value="ECO:0007669"/>
    <property type="project" value="TreeGrafter"/>
</dbReference>
<dbReference type="AlphaFoldDB" id="A0A1H0B255"/>
<dbReference type="InterPro" id="IPR013154">
    <property type="entry name" value="ADH-like_N"/>
</dbReference>
<evidence type="ECO:0000256" key="3">
    <source>
        <dbReference type="ARBA" id="ARBA00022833"/>
    </source>
</evidence>
<dbReference type="Pfam" id="PF00107">
    <property type="entry name" value="ADH_zinc_N"/>
    <property type="match status" value="1"/>
</dbReference>
<dbReference type="PROSITE" id="PS51318">
    <property type="entry name" value="TAT"/>
    <property type="match status" value="1"/>
</dbReference>
<dbReference type="GO" id="GO:0008270">
    <property type="term" value="F:zinc ion binding"/>
    <property type="evidence" value="ECO:0007669"/>
    <property type="project" value="InterPro"/>
</dbReference>
<reference evidence="8 9" key="1">
    <citation type="submission" date="2016-10" db="EMBL/GenBank/DDBJ databases">
        <authorList>
            <person name="de Groot N.N."/>
        </authorList>
    </citation>
    <scope>NUCLEOTIDE SEQUENCE [LARGE SCALE GENOMIC DNA]</scope>
    <source>
        <strain evidence="8 9">DSM 44149</strain>
    </source>
</reference>
<keyword evidence="4" id="KW-0560">Oxidoreductase</keyword>
<dbReference type="eggNOG" id="COG1062">
    <property type="taxonomic scope" value="Bacteria"/>
</dbReference>
<dbReference type="STRING" id="211114.SAMN04489726_6430"/>
<accession>A0A1H0B255</accession>
<dbReference type="EMBL" id="LT629701">
    <property type="protein sequence ID" value="SDN39741.1"/>
    <property type="molecule type" value="Genomic_DNA"/>
</dbReference>
<dbReference type="Gene3D" id="3.40.50.720">
    <property type="entry name" value="NAD(P)-binding Rossmann-like Domain"/>
    <property type="match status" value="1"/>
</dbReference>
<evidence type="ECO:0000259" key="7">
    <source>
        <dbReference type="SMART" id="SM00829"/>
    </source>
</evidence>
<dbReference type="InterPro" id="IPR002328">
    <property type="entry name" value="ADH_Zn_CS"/>
</dbReference>
<dbReference type="GO" id="GO:0046294">
    <property type="term" value="P:formaldehyde catabolic process"/>
    <property type="evidence" value="ECO:0007669"/>
    <property type="project" value="TreeGrafter"/>
</dbReference>
<dbReference type="InterPro" id="IPR036291">
    <property type="entry name" value="NAD(P)-bd_dom_sf"/>
</dbReference>
<dbReference type="Gene3D" id="3.90.180.10">
    <property type="entry name" value="Medium-chain alcohol dehydrogenases, catalytic domain"/>
    <property type="match status" value="1"/>
</dbReference>
<dbReference type="PANTHER" id="PTHR43880:SF12">
    <property type="entry name" value="ALCOHOL DEHYDROGENASE CLASS-3"/>
    <property type="match status" value="1"/>
</dbReference>
<dbReference type="PROSITE" id="PS00059">
    <property type="entry name" value="ADH_ZINC"/>
    <property type="match status" value="1"/>
</dbReference>
<keyword evidence="9" id="KW-1185">Reference proteome</keyword>
<proteinExistence type="inferred from homology"/>